<dbReference type="Proteomes" id="UP000315226">
    <property type="component" value="Unassembled WGS sequence"/>
</dbReference>
<dbReference type="OrthoDB" id="5704902at2"/>
<protein>
    <recommendedName>
        <fullName evidence="2">AB hydrolase-1 domain-containing protein</fullName>
    </recommendedName>
</protein>
<feature type="region of interest" description="Disordered" evidence="1">
    <location>
        <begin position="1"/>
        <end position="22"/>
    </location>
</feature>
<dbReference type="InterPro" id="IPR029058">
    <property type="entry name" value="AB_hydrolase_fold"/>
</dbReference>
<dbReference type="Gene3D" id="3.40.50.1820">
    <property type="entry name" value="alpha/beta hydrolase"/>
    <property type="match status" value="1"/>
</dbReference>
<evidence type="ECO:0000313" key="4">
    <source>
        <dbReference type="Proteomes" id="UP000315226"/>
    </source>
</evidence>
<accession>A0A4Y3RW02</accession>
<evidence type="ECO:0000256" key="1">
    <source>
        <dbReference type="SAM" id="MobiDB-lite"/>
    </source>
</evidence>
<comment type="caution">
    <text evidence="3">The sequence shown here is derived from an EMBL/GenBank/DDBJ whole genome shotgun (WGS) entry which is preliminary data.</text>
</comment>
<dbReference type="SUPFAM" id="SSF53474">
    <property type="entry name" value="alpha/beta-Hydrolases"/>
    <property type="match status" value="1"/>
</dbReference>
<feature type="domain" description="AB hydrolase-1" evidence="2">
    <location>
        <begin position="89"/>
        <end position="181"/>
    </location>
</feature>
<dbReference type="EMBL" id="BJMN01000058">
    <property type="protein sequence ID" value="GEB61489.1"/>
    <property type="molecule type" value="Genomic_DNA"/>
</dbReference>
<reference evidence="3 4" key="1">
    <citation type="submission" date="2019-06" db="EMBL/GenBank/DDBJ databases">
        <title>Whole genome shotgun sequence of Streptomyces gardneri NBRC 12865.</title>
        <authorList>
            <person name="Hosoyama A."/>
            <person name="Uohara A."/>
            <person name="Ohji S."/>
            <person name="Ichikawa N."/>
        </authorList>
    </citation>
    <scope>NUCLEOTIDE SEQUENCE [LARGE SCALE GENOMIC DNA]</scope>
    <source>
        <strain evidence="3 4">NBRC 12865</strain>
    </source>
</reference>
<evidence type="ECO:0000313" key="3">
    <source>
        <dbReference type="EMBL" id="GEB61489.1"/>
    </source>
</evidence>
<dbReference type="InterPro" id="IPR000073">
    <property type="entry name" value="AB_hydrolase_1"/>
</dbReference>
<organism evidence="3 4">
    <name type="scientific">Streptomyces gardneri</name>
    <dbReference type="NCBI Taxonomy" id="66892"/>
    <lineage>
        <taxon>Bacteria</taxon>
        <taxon>Bacillati</taxon>
        <taxon>Actinomycetota</taxon>
        <taxon>Actinomycetes</taxon>
        <taxon>Kitasatosporales</taxon>
        <taxon>Streptomycetaceae</taxon>
        <taxon>Streptomyces</taxon>
    </lineage>
</organism>
<gene>
    <name evidence="3" type="ORF">SGA01_70940</name>
</gene>
<dbReference type="AlphaFoldDB" id="A0A4Y3RW02"/>
<keyword evidence="4" id="KW-1185">Reference proteome</keyword>
<dbReference type="Pfam" id="PF00561">
    <property type="entry name" value="Abhydrolase_1"/>
    <property type="match status" value="1"/>
</dbReference>
<sequence length="241" mass="25264">MAVREIRRGPVPASGPDPVWWSGGSDPERPLVLVVGGALGGGPECTRLLGRLVAYGHAVVAARLPRPVPCAECTAASVTRLIDRHDRTADTRRTHVIGFDLGGRPALAAAATDDRIASVHLVGAPVSRLFEEPDRILDLPPATVDALADATGAAGGEQLPYLLKGLALLPEQLYEIRGRVWVGHAPDDPLTTPQDLALLKLTLESSVFHAFGPTGGTSPRGGPVHRWLVDGVRRAGAPPTG</sequence>
<dbReference type="GO" id="GO:0003824">
    <property type="term" value="F:catalytic activity"/>
    <property type="evidence" value="ECO:0007669"/>
    <property type="project" value="UniProtKB-ARBA"/>
</dbReference>
<name>A0A4Y3RW02_9ACTN</name>
<proteinExistence type="predicted"/>
<dbReference type="RefSeq" id="WP_141301904.1">
    <property type="nucleotide sequence ID" value="NZ_BJMN01000058.1"/>
</dbReference>
<evidence type="ECO:0000259" key="2">
    <source>
        <dbReference type="Pfam" id="PF00561"/>
    </source>
</evidence>